<protein>
    <submittedName>
        <fullName evidence="1">Uncharacterized protein</fullName>
    </submittedName>
</protein>
<accession>A0ABT0BIW9</accession>
<comment type="caution">
    <text evidence="1">The sequence shown here is derived from an EMBL/GenBank/DDBJ whole genome shotgun (WGS) entry which is preliminary data.</text>
</comment>
<name>A0ABT0BIW9_9SPHN</name>
<dbReference type="RefSeq" id="WP_244024368.1">
    <property type="nucleotide sequence ID" value="NZ_JALHLF010000191.1"/>
</dbReference>
<gene>
    <name evidence="1" type="ORF">MTR62_20300</name>
</gene>
<proteinExistence type="predicted"/>
<evidence type="ECO:0000313" key="1">
    <source>
        <dbReference type="EMBL" id="MCJ2185008.1"/>
    </source>
</evidence>
<evidence type="ECO:0000313" key="2">
    <source>
        <dbReference type="Proteomes" id="UP001162881"/>
    </source>
</evidence>
<sequence>MNLIEHAFFALLAQLAIGLASRNWWAAGAIPSAYFLGRELTQAEYRWIEHFGHGLRANMPWWGAFDPRVWTTADQFADWIGPLFATTLVALAVHGHRRSGTRA</sequence>
<dbReference type="EMBL" id="JALHLF010000191">
    <property type="protein sequence ID" value="MCJ2185008.1"/>
    <property type="molecule type" value="Genomic_DNA"/>
</dbReference>
<reference evidence="1" key="1">
    <citation type="submission" date="2022-03" db="EMBL/GenBank/DDBJ databases">
        <title>Identification of a novel bacterium isolated from mangrove sediments.</title>
        <authorList>
            <person name="Pan X."/>
        </authorList>
    </citation>
    <scope>NUCLEOTIDE SEQUENCE</scope>
    <source>
        <strain evidence="1">B1949</strain>
    </source>
</reference>
<organism evidence="1 2">
    <name type="scientific">Novosphingobium organovorum</name>
    <dbReference type="NCBI Taxonomy" id="2930092"/>
    <lineage>
        <taxon>Bacteria</taxon>
        <taxon>Pseudomonadati</taxon>
        <taxon>Pseudomonadota</taxon>
        <taxon>Alphaproteobacteria</taxon>
        <taxon>Sphingomonadales</taxon>
        <taxon>Sphingomonadaceae</taxon>
        <taxon>Novosphingobium</taxon>
    </lineage>
</organism>
<dbReference type="Proteomes" id="UP001162881">
    <property type="component" value="Unassembled WGS sequence"/>
</dbReference>
<keyword evidence="2" id="KW-1185">Reference proteome</keyword>